<dbReference type="InterPro" id="IPR040361">
    <property type="entry name" value="TPD1"/>
</dbReference>
<accession>A0A0B2PD53</accession>
<dbReference type="Proteomes" id="UP000053555">
    <property type="component" value="Unassembled WGS sequence"/>
</dbReference>
<dbReference type="Pfam" id="PF24068">
    <property type="entry name" value="TPD1_C"/>
    <property type="match status" value="1"/>
</dbReference>
<reference evidence="3" key="1">
    <citation type="submission" date="2014-07" db="EMBL/GenBank/DDBJ databases">
        <title>Identification of a novel salt tolerance gene in wild soybean by whole-genome sequencing.</title>
        <authorList>
            <person name="Lam H.-M."/>
            <person name="Qi X."/>
            <person name="Li M.-W."/>
            <person name="Liu X."/>
            <person name="Xie M."/>
            <person name="Ni M."/>
            <person name="Xu X."/>
        </authorList>
    </citation>
    <scope>NUCLEOTIDE SEQUENCE [LARGE SCALE GENOMIC DNA]</scope>
    <source>
        <tissue evidence="3">Root</tissue>
    </source>
</reference>
<dbReference type="PANTHER" id="PTHR33184">
    <property type="entry name" value="PROTEIN TAPETUM DETERMINANT 1-LIKE-RELATED"/>
    <property type="match status" value="1"/>
</dbReference>
<organism evidence="3">
    <name type="scientific">Glycine soja</name>
    <name type="common">Wild soybean</name>
    <dbReference type="NCBI Taxonomy" id="3848"/>
    <lineage>
        <taxon>Eukaryota</taxon>
        <taxon>Viridiplantae</taxon>
        <taxon>Streptophyta</taxon>
        <taxon>Embryophyta</taxon>
        <taxon>Tracheophyta</taxon>
        <taxon>Spermatophyta</taxon>
        <taxon>Magnoliopsida</taxon>
        <taxon>eudicotyledons</taxon>
        <taxon>Gunneridae</taxon>
        <taxon>Pentapetalae</taxon>
        <taxon>rosids</taxon>
        <taxon>fabids</taxon>
        <taxon>Fabales</taxon>
        <taxon>Fabaceae</taxon>
        <taxon>Papilionoideae</taxon>
        <taxon>50 kb inversion clade</taxon>
        <taxon>NPAAA clade</taxon>
        <taxon>indigoferoid/millettioid clade</taxon>
        <taxon>Phaseoleae</taxon>
        <taxon>Glycine</taxon>
        <taxon>Glycine subgen. Soja</taxon>
    </lineage>
</organism>
<evidence type="ECO:0000313" key="3">
    <source>
        <dbReference type="EMBL" id="KHN07210.1"/>
    </source>
</evidence>
<dbReference type="EMBL" id="KN667262">
    <property type="protein sequence ID" value="KHN07210.1"/>
    <property type="molecule type" value="Genomic_DNA"/>
</dbReference>
<evidence type="ECO:0008006" key="4">
    <source>
        <dbReference type="Google" id="ProtNLM"/>
    </source>
</evidence>
<proteinExistence type="predicted"/>
<feature type="signal peptide" evidence="2">
    <location>
        <begin position="1"/>
        <end position="23"/>
    </location>
</feature>
<dbReference type="GO" id="GO:0001709">
    <property type="term" value="P:cell fate determination"/>
    <property type="evidence" value="ECO:0007669"/>
    <property type="project" value="TreeGrafter"/>
</dbReference>
<sequence length="122" mass="13635">MDDSTVKILSVVLFSILISQGYSQCFLSSISVSQFQTGVKVQGQTQWSVTITNKCACAQENVILNCTGFQFIERTDPELMRIYGNSCQVNMGRPISKVPLKFKYVWNQQLPLNPISSQISCS</sequence>
<dbReference type="PANTHER" id="PTHR33184:SF64">
    <property type="entry name" value="BETA-1,3-N-ACETYLGLUCOSAMINYLTRANSFERASE FAMILY PROTEIN"/>
    <property type="match status" value="1"/>
</dbReference>
<evidence type="ECO:0000256" key="1">
    <source>
        <dbReference type="ARBA" id="ARBA00022729"/>
    </source>
</evidence>
<protein>
    <recommendedName>
        <fullName evidence="4">Protein TAPETUM DETERMINANT 1</fullName>
    </recommendedName>
</protein>
<name>A0A0B2PD53_GLYSO</name>
<evidence type="ECO:0000256" key="2">
    <source>
        <dbReference type="SAM" id="SignalP"/>
    </source>
</evidence>
<keyword evidence="1 2" id="KW-0732">Signal</keyword>
<feature type="chain" id="PRO_5002092899" description="Protein TAPETUM DETERMINANT 1" evidence="2">
    <location>
        <begin position="24"/>
        <end position="122"/>
    </location>
</feature>
<dbReference type="AlphaFoldDB" id="A0A0B2PD53"/>
<gene>
    <name evidence="3" type="ORF">glysoja_038072</name>
</gene>